<evidence type="ECO:0000256" key="1">
    <source>
        <dbReference type="SAM" id="Phobius"/>
    </source>
</evidence>
<dbReference type="GeneID" id="28980677"/>
<proteinExistence type="predicted"/>
<dbReference type="Proteomes" id="UP000053611">
    <property type="component" value="Unassembled WGS sequence"/>
</dbReference>
<dbReference type="OrthoDB" id="5597489at2759"/>
<feature type="non-terminal residue" evidence="3">
    <location>
        <position position="144"/>
    </location>
</feature>
<dbReference type="Pfam" id="PF24841">
    <property type="entry name" value="DUF7719"/>
    <property type="match status" value="1"/>
</dbReference>
<name>A0A0J0XWN5_9TREE</name>
<dbReference type="STRING" id="879819.A0A0J0XWN5"/>
<protein>
    <recommendedName>
        <fullName evidence="2">DUF7719 domain-containing protein</fullName>
    </recommendedName>
</protein>
<keyword evidence="1" id="KW-1133">Transmembrane helix</keyword>
<evidence type="ECO:0000259" key="2">
    <source>
        <dbReference type="Pfam" id="PF24841"/>
    </source>
</evidence>
<dbReference type="AlphaFoldDB" id="A0A0J0XWN5"/>
<evidence type="ECO:0000313" key="4">
    <source>
        <dbReference type="Proteomes" id="UP000053611"/>
    </source>
</evidence>
<feature type="transmembrane region" description="Helical" evidence="1">
    <location>
        <begin position="30"/>
        <end position="47"/>
    </location>
</feature>
<feature type="domain" description="DUF7719" evidence="2">
    <location>
        <begin position="75"/>
        <end position="141"/>
    </location>
</feature>
<keyword evidence="4" id="KW-1185">Reference proteome</keyword>
<organism evidence="3 4">
    <name type="scientific">Cutaneotrichosporon oleaginosum</name>
    <dbReference type="NCBI Taxonomy" id="879819"/>
    <lineage>
        <taxon>Eukaryota</taxon>
        <taxon>Fungi</taxon>
        <taxon>Dikarya</taxon>
        <taxon>Basidiomycota</taxon>
        <taxon>Agaricomycotina</taxon>
        <taxon>Tremellomycetes</taxon>
        <taxon>Trichosporonales</taxon>
        <taxon>Trichosporonaceae</taxon>
        <taxon>Cutaneotrichosporon</taxon>
    </lineage>
</organism>
<feature type="transmembrane region" description="Helical" evidence="1">
    <location>
        <begin position="111"/>
        <end position="134"/>
    </location>
</feature>
<dbReference type="PANTHER" id="PTHR37846:SF1">
    <property type="entry name" value="DEACETYLASE-LIKE PROTEIN"/>
    <property type="match status" value="1"/>
</dbReference>
<reference evidence="3 4" key="1">
    <citation type="submission" date="2015-03" db="EMBL/GenBank/DDBJ databases">
        <title>Genomics and transcriptomics of the oil-accumulating basidiomycete yeast T. oleaginosus allow insights into substrate utilization and the diverse evolutionary trajectories of mating systems in fungi.</title>
        <authorList>
            <consortium name="DOE Joint Genome Institute"/>
            <person name="Kourist R."/>
            <person name="Kracht O."/>
            <person name="Bracharz F."/>
            <person name="Lipzen A."/>
            <person name="Nolan M."/>
            <person name="Ohm R."/>
            <person name="Grigoriev I."/>
            <person name="Sun S."/>
            <person name="Heitman J."/>
            <person name="Bruck T."/>
            <person name="Nowrousian M."/>
        </authorList>
    </citation>
    <scope>NUCLEOTIDE SEQUENCE [LARGE SCALE GENOMIC DNA]</scope>
    <source>
        <strain evidence="3 4">IBC0246</strain>
    </source>
</reference>
<accession>A0A0J0XWN5</accession>
<keyword evidence="1" id="KW-0812">Transmembrane</keyword>
<dbReference type="EMBL" id="KQ087181">
    <property type="protein sequence ID" value="KLT45477.1"/>
    <property type="molecule type" value="Genomic_DNA"/>
</dbReference>
<feature type="non-terminal residue" evidence="3">
    <location>
        <position position="1"/>
    </location>
</feature>
<gene>
    <name evidence="3" type="ORF">CC85DRAFT_234074</name>
</gene>
<dbReference type="PANTHER" id="PTHR37846">
    <property type="entry name" value="YALI0B21296P"/>
    <property type="match status" value="1"/>
</dbReference>
<dbReference type="InterPro" id="IPR056136">
    <property type="entry name" value="DUF7719"/>
</dbReference>
<sequence>DGDVEVDEEDDRTPEERAIEAWWDEFFDSMIYTIPFSFLFLLLDIAWRPRVLQCVARGRELTTANRHIASSKLCQFFATAACIGASTRVIWLINKESYLKVMQQGPACGTIWIAAIVMLPLGRALLALAVWYGYVRYNQFSFSP</sequence>
<evidence type="ECO:0000313" key="3">
    <source>
        <dbReference type="EMBL" id="KLT45477.1"/>
    </source>
</evidence>
<keyword evidence="1" id="KW-0472">Membrane</keyword>
<feature type="transmembrane region" description="Helical" evidence="1">
    <location>
        <begin position="68"/>
        <end position="91"/>
    </location>
</feature>